<keyword evidence="2" id="KW-1133">Transmembrane helix</keyword>
<feature type="region of interest" description="Disordered" evidence="1">
    <location>
        <begin position="16"/>
        <end position="43"/>
    </location>
</feature>
<feature type="transmembrane region" description="Helical" evidence="2">
    <location>
        <begin position="444"/>
        <end position="463"/>
    </location>
</feature>
<protein>
    <submittedName>
        <fullName evidence="3">Uncharacterized protein</fullName>
    </submittedName>
</protein>
<evidence type="ECO:0000313" key="4">
    <source>
        <dbReference type="Proteomes" id="UP000807353"/>
    </source>
</evidence>
<feature type="transmembrane region" description="Helical" evidence="2">
    <location>
        <begin position="498"/>
        <end position="516"/>
    </location>
</feature>
<evidence type="ECO:0000256" key="2">
    <source>
        <dbReference type="SAM" id="Phobius"/>
    </source>
</evidence>
<dbReference type="EMBL" id="MU150235">
    <property type="protein sequence ID" value="KAF9467883.1"/>
    <property type="molecule type" value="Genomic_DNA"/>
</dbReference>
<feature type="transmembrane region" description="Helical" evidence="2">
    <location>
        <begin position="523"/>
        <end position="545"/>
    </location>
</feature>
<keyword evidence="2" id="KW-0472">Membrane</keyword>
<dbReference type="OrthoDB" id="2657661at2759"/>
<comment type="caution">
    <text evidence="3">The sequence shown here is derived from an EMBL/GenBank/DDBJ whole genome shotgun (WGS) entry which is preliminary data.</text>
</comment>
<gene>
    <name evidence="3" type="ORF">BDZ94DRAFT_1247985</name>
</gene>
<organism evidence="3 4">
    <name type="scientific">Collybia nuda</name>
    <dbReference type="NCBI Taxonomy" id="64659"/>
    <lineage>
        <taxon>Eukaryota</taxon>
        <taxon>Fungi</taxon>
        <taxon>Dikarya</taxon>
        <taxon>Basidiomycota</taxon>
        <taxon>Agaricomycotina</taxon>
        <taxon>Agaricomycetes</taxon>
        <taxon>Agaricomycetidae</taxon>
        <taxon>Agaricales</taxon>
        <taxon>Tricholomatineae</taxon>
        <taxon>Clitocybaceae</taxon>
        <taxon>Collybia</taxon>
    </lineage>
</organism>
<proteinExistence type="predicted"/>
<evidence type="ECO:0000313" key="3">
    <source>
        <dbReference type="EMBL" id="KAF9467883.1"/>
    </source>
</evidence>
<keyword evidence="4" id="KW-1185">Reference proteome</keyword>
<accession>A0A9P5YDB2</accession>
<name>A0A9P5YDB2_9AGAR</name>
<dbReference type="Proteomes" id="UP000807353">
    <property type="component" value="Unassembled WGS sequence"/>
</dbReference>
<sequence length="604" mass="69299">MYDHQNFTYLSSLPTSGTVLYRPHEPPPTNMVPEPYLTTSSPQEQATLDSTYEAKGGSSSVTHASRVSTPVHTSVHQSGHAQISTKSVEASSIGRGQLVCVTPREYERYSRKKLPKIETDEYMIPPVTRSFSPTGSPATWTSYVHPEGAPYFYDETRRILTDFNLYDDKEYQRAEHFISEIMNLMPGHGIVWPHDYEDSVLVLEPRNSGNVGYYFADHSQRVVFWLEECDIVWDMKEVKVELKSSHIGRLVRSYYWLHNELFPHNLKLSSAVIDEISDILVHAVGDSLTSSVCLSPYGLDTLQNMLRLLREIEEQCKTEYWAGSACVVYRFMGTIAEQQFLNLHGELGARLSRDQSIHPDLKKTRFFKCLSPFLLFAPTSYLRKLHETSVDSLVNKPSWTNIKEQLTEEWKDSALFATVLLNANVAFLAIQSVDQAERTYAQRASYFSVLASVGSIILGLLLTRQHQHIFNMEFLANRGVSALGFETLALMYSLPYVFLMWGTFLFLAAFSFMCYTSNDNPTYFLMSIGWFTLILLLLWCASASFETQAYFYPLPTRIWLKFRGKYEGWRVRLRKKSFRANRLKDGLECIETGERQLESRFDSP</sequence>
<reference evidence="3" key="1">
    <citation type="submission" date="2020-11" db="EMBL/GenBank/DDBJ databases">
        <authorList>
            <consortium name="DOE Joint Genome Institute"/>
            <person name="Ahrendt S."/>
            <person name="Riley R."/>
            <person name="Andreopoulos W."/>
            <person name="Labutti K."/>
            <person name="Pangilinan J."/>
            <person name="Ruiz-Duenas F.J."/>
            <person name="Barrasa J.M."/>
            <person name="Sanchez-Garcia M."/>
            <person name="Camarero S."/>
            <person name="Miyauchi S."/>
            <person name="Serrano A."/>
            <person name="Linde D."/>
            <person name="Babiker R."/>
            <person name="Drula E."/>
            <person name="Ayuso-Fernandez I."/>
            <person name="Pacheco R."/>
            <person name="Padilla G."/>
            <person name="Ferreira P."/>
            <person name="Barriuso J."/>
            <person name="Kellner H."/>
            <person name="Castanera R."/>
            <person name="Alfaro M."/>
            <person name="Ramirez L."/>
            <person name="Pisabarro A.G."/>
            <person name="Kuo A."/>
            <person name="Tritt A."/>
            <person name="Lipzen A."/>
            <person name="He G."/>
            <person name="Yan M."/>
            <person name="Ng V."/>
            <person name="Cullen D."/>
            <person name="Martin F."/>
            <person name="Rosso M.-N."/>
            <person name="Henrissat B."/>
            <person name="Hibbett D."/>
            <person name="Martinez A.T."/>
            <person name="Grigoriev I.V."/>
        </authorList>
    </citation>
    <scope>NUCLEOTIDE SEQUENCE</scope>
    <source>
        <strain evidence="3">CBS 247.69</strain>
    </source>
</reference>
<keyword evidence="2" id="KW-0812">Transmembrane</keyword>
<dbReference type="AlphaFoldDB" id="A0A9P5YDB2"/>
<evidence type="ECO:0000256" key="1">
    <source>
        <dbReference type="SAM" id="MobiDB-lite"/>
    </source>
</evidence>